<sequence length="98" mass="10879">MVFDHFVFNDAHAGFGYGHFGERDSSICSGQSGGAEDFVDLFLSETGIFTLGFLDTLNKRVQFSDISNSHNALLIMLNFFSKSVARFDIIDRPLTACM</sequence>
<dbReference type="Proteomes" id="UP000255192">
    <property type="component" value="Unassembled WGS sequence"/>
</dbReference>
<gene>
    <name evidence="1" type="ORF">NCTC204_04908</name>
</gene>
<protein>
    <submittedName>
        <fullName evidence="1">Uncharacterized protein</fullName>
    </submittedName>
</protein>
<dbReference type="EMBL" id="UGMD01000002">
    <property type="protein sequence ID" value="STV25358.1"/>
    <property type="molecule type" value="Genomic_DNA"/>
</dbReference>
<reference evidence="1 2" key="1">
    <citation type="submission" date="2018-06" db="EMBL/GenBank/DDBJ databases">
        <authorList>
            <consortium name="Pathogen Informatics"/>
            <person name="Doyle S."/>
        </authorList>
    </citation>
    <scope>NUCLEOTIDE SEQUENCE [LARGE SCALE GENOMIC DNA]</scope>
    <source>
        <strain evidence="1 2">NCTC204</strain>
    </source>
</reference>
<name>A0A336JJ51_KLEPN</name>
<evidence type="ECO:0000313" key="1">
    <source>
        <dbReference type="EMBL" id="STV25358.1"/>
    </source>
</evidence>
<proteinExistence type="predicted"/>
<evidence type="ECO:0000313" key="2">
    <source>
        <dbReference type="Proteomes" id="UP000255192"/>
    </source>
</evidence>
<organism evidence="1 2">
    <name type="scientific">Klebsiella pneumoniae</name>
    <dbReference type="NCBI Taxonomy" id="573"/>
    <lineage>
        <taxon>Bacteria</taxon>
        <taxon>Pseudomonadati</taxon>
        <taxon>Pseudomonadota</taxon>
        <taxon>Gammaproteobacteria</taxon>
        <taxon>Enterobacterales</taxon>
        <taxon>Enterobacteriaceae</taxon>
        <taxon>Klebsiella/Raoultella group</taxon>
        <taxon>Klebsiella</taxon>
        <taxon>Klebsiella pneumoniae complex</taxon>
    </lineage>
</organism>
<dbReference type="AlphaFoldDB" id="A0A336JJ51"/>
<accession>A0A336JJ51</accession>